<dbReference type="EMBL" id="CM039177">
    <property type="protein sequence ID" value="KAH9697301.1"/>
    <property type="molecule type" value="Genomic_DNA"/>
</dbReference>
<sequence length="599" mass="69097">MSNHNDPFLQVETTSGSLIEQLQIIWDEVGETDTDKDKMLLELEQECLQVYRRKVDEANRCRAHLRQTIADYEAELAAICSAMAEPPVHNSLYFQSDQTAGNLKEELRNILPQLEEMRKRKSDRKEQFVQVLEQIQMIKNEIYRSTIYISSKTVVDETDLSLRKLEEFHRELHELQKEKSDRMKQVQDHLNTLNSFCSVLGMDFKLTVSQIHPSFGNSDGSRSISDDTIEQLTIAIQKLREVKIQRMQKLQDLATTMLELWNLMDTPIEEQQMFQNVTCNIAASEREITERNTLSVDFIDHVSNYILQVEAEVTRLEELKSSKMKELVLKKQSELEEICRKNHMVPENDSSMEYTLEAIESGTTDPANVLEQIELQIAKAKEEAFSRKDILEKIDKWLAAREEESWLEDYNRDENRYNAGRGSHLILKRAEKARSLVNKLPGMVETLASKTSAWETERGVEFLYDGVRLHSMLDEYTILRQEKEQERRRQRDQKKLKEQLIAEQEALYGSKPSPLKAQSVKKVPRVSSGGANNRRLPVGGTMLQTPKPDSLGSIKATPHSHPIKKIDRTLQHDPSNLHPDDGCATESAGNFFETTFKIF</sequence>
<name>A0ACB8IJK7_CITSI</name>
<evidence type="ECO:0000313" key="1">
    <source>
        <dbReference type="EMBL" id="KAH9697301.1"/>
    </source>
</evidence>
<protein>
    <submittedName>
        <fullName evidence="1">65-kDa microtubule-associated protein 3</fullName>
    </submittedName>
</protein>
<accession>A0ACB8IJK7</accession>
<comment type="caution">
    <text evidence="1">The sequence shown here is derived from an EMBL/GenBank/DDBJ whole genome shotgun (WGS) entry which is preliminary data.</text>
</comment>
<evidence type="ECO:0000313" key="2">
    <source>
        <dbReference type="Proteomes" id="UP000829398"/>
    </source>
</evidence>
<gene>
    <name evidence="1" type="ORF">KPL71_023554</name>
</gene>
<reference evidence="2" key="1">
    <citation type="journal article" date="2023" name="Hortic. Res.">
        <title>A chromosome-level phased genome enabling allele-level studies in sweet orange: a case study on citrus Huanglongbing tolerance.</title>
        <authorList>
            <person name="Wu B."/>
            <person name="Yu Q."/>
            <person name="Deng Z."/>
            <person name="Duan Y."/>
            <person name="Luo F."/>
            <person name="Gmitter F. Jr."/>
        </authorList>
    </citation>
    <scope>NUCLEOTIDE SEQUENCE [LARGE SCALE GENOMIC DNA]</scope>
    <source>
        <strain evidence="2">cv. Valencia</strain>
    </source>
</reference>
<organism evidence="1 2">
    <name type="scientific">Citrus sinensis</name>
    <name type="common">Sweet orange</name>
    <name type="synonym">Citrus aurantium var. sinensis</name>
    <dbReference type="NCBI Taxonomy" id="2711"/>
    <lineage>
        <taxon>Eukaryota</taxon>
        <taxon>Viridiplantae</taxon>
        <taxon>Streptophyta</taxon>
        <taxon>Embryophyta</taxon>
        <taxon>Tracheophyta</taxon>
        <taxon>Spermatophyta</taxon>
        <taxon>Magnoliopsida</taxon>
        <taxon>eudicotyledons</taxon>
        <taxon>Gunneridae</taxon>
        <taxon>Pentapetalae</taxon>
        <taxon>rosids</taxon>
        <taxon>malvids</taxon>
        <taxon>Sapindales</taxon>
        <taxon>Rutaceae</taxon>
        <taxon>Aurantioideae</taxon>
        <taxon>Citrus</taxon>
    </lineage>
</organism>
<proteinExistence type="predicted"/>
<keyword evidence="2" id="KW-1185">Reference proteome</keyword>
<dbReference type="Proteomes" id="UP000829398">
    <property type="component" value="Chromosome 8"/>
</dbReference>